<comment type="caution">
    <text evidence="1">The sequence shown here is derived from an EMBL/GenBank/DDBJ whole genome shotgun (WGS) entry which is preliminary data.</text>
</comment>
<gene>
    <name evidence="1" type="ORF">ESCAB7627_2536</name>
</gene>
<evidence type="ECO:0000313" key="1">
    <source>
        <dbReference type="EMBL" id="EDS91803.1"/>
    </source>
</evidence>
<accession>A0ABC9NNI6</accession>
<sequence length="44" mass="5202">MFTATGRLFFNHQQKELVAFNPLRMKITQPVHFSQRNTLQGRVI</sequence>
<dbReference type="EMBL" id="ABKX01000005">
    <property type="protein sequence ID" value="EDS91803.1"/>
    <property type="molecule type" value="Genomic_DNA"/>
</dbReference>
<proteinExistence type="predicted"/>
<reference evidence="1 2" key="1">
    <citation type="submission" date="2008-02" db="EMBL/GenBank/DDBJ databases">
        <title>Annotation of Escherichia albertii TW07627.</title>
        <authorList>
            <person name="Sutton G."/>
            <person name="Whittam T.S."/>
            <person name="Sebastian Y."/>
        </authorList>
    </citation>
    <scope>NUCLEOTIDE SEQUENCE [LARGE SCALE GENOMIC DNA]</scope>
    <source>
        <strain evidence="1 2">TW07627</strain>
    </source>
</reference>
<evidence type="ECO:0000313" key="2">
    <source>
        <dbReference type="Proteomes" id="UP000003042"/>
    </source>
</evidence>
<name>A0ABC9NNI6_ESCAT</name>
<organism evidence="1 2">
    <name type="scientific">Escherichia albertii (strain TW07627)</name>
    <dbReference type="NCBI Taxonomy" id="502347"/>
    <lineage>
        <taxon>Bacteria</taxon>
        <taxon>Pseudomonadati</taxon>
        <taxon>Pseudomonadota</taxon>
        <taxon>Gammaproteobacteria</taxon>
        <taxon>Enterobacterales</taxon>
        <taxon>Enterobacteriaceae</taxon>
        <taxon>Escherichia</taxon>
    </lineage>
</organism>
<dbReference type="Proteomes" id="UP000003042">
    <property type="component" value="Unassembled WGS sequence"/>
</dbReference>
<dbReference type="AlphaFoldDB" id="A0ABC9NNI6"/>
<protein>
    <submittedName>
        <fullName evidence="1">Uncharacterized protein</fullName>
    </submittedName>
</protein>